<reference evidence="2" key="1">
    <citation type="submission" date="2022-04" db="EMBL/GenBank/DDBJ databases">
        <title>Carnegiea gigantea Genome sequencing and assembly v2.</title>
        <authorList>
            <person name="Copetti D."/>
            <person name="Sanderson M.J."/>
            <person name="Burquez A."/>
            <person name="Wojciechowski M.F."/>
        </authorList>
    </citation>
    <scope>NUCLEOTIDE SEQUENCE</scope>
    <source>
        <strain evidence="2">SGP5-SGP5p</strain>
        <tissue evidence="2">Aerial part</tissue>
    </source>
</reference>
<dbReference type="Gene3D" id="3.60.10.10">
    <property type="entry name" value="Endonuclease/exonuclease/phosphatase"/>
    <property type="match status" value="1"/>
</dbReference>
<evidence type="ECO:0000313" key="3">
    <source>
        <dbReference type="Proteomes" id="UP001153076"/>
    </source>
</evidence>
<evidence type="ECO:0000313" key="2">
    <source>
        <dbReference type="EMBL" id="KAJ8435432.1"/>
    </source>
</evidence>
<dbReference type="OrthoDB" id="1930966at2759"/>
<dbReference type="Proteomes" id="UP001153076">
    <property type="component" value="Unassembled WGS sequence"/>
</dbReference>
<keyword evidence="3" id="KW-1185">Reference proteome</keyword>
<name>A0A9Q1QAY0_9CARY</name>
<dbReference type="InterPro" id="IPR036691">
    <property type="entry name" value="Endo/exonu/phosph_ase_sf"/>
</dbReference>
<feature type="region of interest" description="Disordered" evidence="1">
    <location>
        <begin position="191"/>
        <end position="230"/>
    </location>
</feature>
<accession>A0A9Q1QAY0</accession>
<evidence type="ECO:0008006" key="4">
    <source>
        <dbReference type="Google" id="ProtNLM"/>
    </source>
</evidence>
<feature type="compositionally biased region" description="Polar residues" evidence="1">
    <location>
        <begin position="212"/>
        <end position="230"/>
    </location>
</feature>
<organism evidence="2 3">
    <name type="scientific">Carnegiea gigantea</name>
    <dbReference type="NCBI Taxonomy" id="171969"/>
    <lineage>
        <taxon>Eukaryota</taxon>
        <taxon>Viridiplantae</taxon>
        <taxon>Streptophyta</taxon>
        <taxon>Embryophyta</taxon>
        <taxon>Tracheophyta</taxon>
        <taxon>Spermatophyta</taxon>
        <taxon>Magnoliopsida</taxon>
        <taxon>eudicotyledons</taxon>
        <taxon>Gunneridae</taxon>
        <taxon>Pentapetalae</taxon>
        <taxon>Caryophyllales</taxon>
        <taxon>Cactineae</taxon>
        <taxon>Cactaceae</taxon>
        <taxon>Cactoideae</taxon>
        <taxon>Echinocereeae</taxon>
        <taxon>Carnegiea</taxon>
    </lineage>
</organism>
<sequence length="230" mass="26203">MPLKCNHYNMYGHTESECRKKWLIATQEIRKETIHQVEIAYLSLQEDQAPNTTLTTNEICATASYSFQALIEIEIMNLITHEFGELQPPMDNIITTQLSTQKQFHIIFIYGYNREEQSRPLWQDLMKISQQKSGARAIMGDFNTILQPQGRLGGDGTQSHEIKDFAECISTCELFEMRSVGNYYSWTNKGKTERDSGQGLTGPSRTWGGTKCLNSPRSNISQKASQITPH</sequence>
<protein>
    <recommendedName>
        <fullName evidence="4">Endonuclease/exonuclease/phosphatase domain-containing protein</fullName>
    </recommendedName>
</protein>
<dbReference type="SUPFAM" id="SSF56219">
    <property type="entry name" value="DNase I-like"/>
    <property type="match status" value="1"/>
</dbReference>
<proteinExistence type="predicted"/>
<gene>
    <name evidence="2" type="ORF">Cgig2_013930</name>
</gene>
<evidence type="ECO:0000256" key="1">
    <source>
        <dbReference type="SAM" id="MobiDB-lite"/>
    </source>
</evidence>
<comment type="caution">
    <text evidence="2">The sequence shown here is derived from an EMBL/GenBank/DDBJ whole genome shotgun (WGS) entry which is preliminary data.</text>
</comment>
<dbReference type="EMBL" id="JAKOGI010000413">
    <property type="protein sequence ID" value="KAJ8435432.1"/>
    <property type="molecule type" value="Genomic_DNA"/>
</dbReference>
<dbReference type="AlphaFoldDB" id="A0A9Q1QAY0"/>